<dbReference type="AlphaFoldDB" id="A0A2U2RGJ3"/>
<feature type="region of interest" description="Disordered" evidence="1">
    <location>
        <begin position="122"/>
        <end position="154"/>
    </location>
</feature>
<dbReference type="Pfam" id="PF13692">
    <property type="entry name" value="Glyco_trans_1_4"/>
    <property type="match status" value="1"/>
</dbReference>
<dbReference type="EMBL" id="QFKX01000008">
    <property type="protein sequence ID" value="PWH04989.1"/>
    <property type="molecule type" value="Genomic_DNA"/>
</dbReference>
<organism evidence="2 3">
    <name type="scientific">Brachybacterium endophyticum</name>
    <dbReference type="NCBI Taxonomy" id="2182385"/>
    <lineage>
        <taxon>Bacteria</taxon>
        <taxon>Bacillati</taxon>
        <taxon>Actinomycetota</taxon>
        <taxon>Actinomycetes</taxon>
        <taxon>Micrococcales</taxon>
        <taxon>Dermabacteraceae</taxon>
        <taxon>Brachybacterium</taxon>
    </lineage>
</organism>
<evidence type="ECO:0000313" key="2">
    <source>
        <dbReference type="EMBL" id="PWH04989.1"/>
    </source>
</evidence>
<reference evidence="2 3" key="1">
    <citation type="submission" date="2018-05" db="EMBL/GenBank/DDBJ databases">
        <title>Brachybacterium sp. M1HQ-2T, whole genome shotgun sequence.</title>
        <authorList>
            <person name="Tuo L."/>
        </authorList>
    </citation>
    <scope>NUCLEOTIDE SEQUENCE [LARGE SCALE GENOMIC DNA]</scope>
    <source>
        <strain evidence="2 3">M1HQ-2</strain>
    </source>
</reference>
<dbReference type="Proteomes" id="UP000245590">
    <property type="component" value="Unassembled WGS sequence"/>
</dbReference>
<evidence type="ECO:0000256" key="1">
    <source>
        <dbReference type="SAM" id="MobiDB-lite"/>
    </source>
</evidence>
<dbReference type="RefSeq" id="WP_109276892.1">
    <property type="nucleotide sequence ID" value="NZ_QFKX01000008.1"/>
</dbReference>
<sequence>MSSARGVVRAARGHALRIGARAGRVLPGAAGARARYLDLVARLDGGEDPAGRDREMREELERSSALFRSGDHTASLLWFDKALRIAYHPTLHYSESASPLTADPSAFLAPFRDSAVGRELFALPKTDQGPQRPAPRGHGGGEQAGAGSRSRSGEPTRLLVIAQRNWTFAEPVIEALGSRGFAVRRFEVDDLPADQRPTRERVLSARLRLALTGERLPTPESLREQFEWADTVLVEWGHHVLTWVSMLQTMPRRTVARFHRFEVYTPFPLLTVFPVVDRVLFVSPPVRSLLEHVTGNLASAGEIIEVDNFLGRGLGEEPDGHGDPHLLAQVGWVRPVKDVLFTLDLLARLRAEDPRYRLLLIGPPLPASADEDSFHERAVRERLAGFDEGAVEILGSRDDVPQLLAGAGWIISSSLVEAVHEAVMEGLAAGCVPIVRDWPDVRDYGGARLIYPEDWVVEDLEAATARVLGIQRTGSHAEHARAGRDWVVRRRSPDVVAERYVAALSAPQA</sequence>
<evidence type="ECO:0008006" key="4">
    <source>
        <dbReference type="Google" id="ProtNLM"/>
    </source>
</evidence>
<dbReference type="OrthoDB" id="6713581at2"/>
<name>A0A2U2RGJ3_9MICO</name>
<dbReference type="Gene3D" id="3.40.50.2000">
    <property type="entry name" value="Glycogen Phosphorylase B"/>
    <property type="match status" value="1"/>
</dbReference>
<evidence type="ECO:0000313" key="3">
    <source>
        <dbReference type="Proteomes" id="UP000245590"/>
    </source>
</evidence>
<gene>
    <name evidence="2" type="ORF">DEO23_15245</name>
</gene>
<protein>
    <recommendedName>
        <fullName evidence="4">Glycosyl transferase</fullName>
    </recommendedName>
</protein>
<accession>A0A2U2RGJ3</accession>
<proteinExistence type="predicted"/>
<keyword evidence="3" id="KW-1185">Reference proteome</keyword>
<comment type="caution">
    <text evidence="2">The sequence shown here is derived from an EMBL/GenBank/DDBJ whole genome shotgun (WGS) entry which is preliminary data.</text>
</comment>
<dbReference type="SUPFAM" id="SSF53756">
    <property type="entry name" value="UDP-Glycosyltransferase/glycogen phosphorylase"/>
    <property type="match status" value="1"/>
</dbReference>